<reference evidence="1 2" key="1">
    <citation type="submission" date="2019-03" db="EMBL/GenBank/DDBJ databases">
        <title>Whole genome sequence of Arthrobacter sp JH1-1.</title>
        <authorList>
            <person name="Trinh H.N."/>
        </authorList>
    </citation>
    <scope>NUCLEOTIDE SEQUENCE [LARGE SCALE GENOMIC DNA]</scope>
    <source>
        <strain evidence="1 2">JH1-1</strain>
    </source>
</reference>
<dbReference type="EMBL" id="SMRU01000034">
    <property type="protein sequence ID" value="TDF90989.1"/>
    <property type="molecule type" value="Genomic_DNA"/>
</dbReference>
<sequence>MKAREVVKQRRTDAALSDWRELQSGEFVNIVRNAKVIARGRVEEVSGSGGVLWIGDEESETQTFLKSDGVFVRRH</sequence>
<dbReference type="OrthoDB" id="4966175at2"/>
<accession>A0A4R5K7Y6</accession>
<gene>
    <name evidence="1" type="ORF">E1809_21870</name>
</gene>
<evidence type="ECO:0000313" key="2">
    <source>
        <dbReference type="Proteomes" id="UP000295511"/>
    </source>
</evidence>
<evidence type="ECO:0000313" key="1">
    <source>
        <dbReference type="EMBL" id="TDF90989.1"/>
    </source>
</evidence>
<dbReference type="Proteomes" id="UP000295511">
    <property type="component" value="Unassembled WGS sequence"/>
</dbReference>
<proteinExistence type="predicted"/>
<dbReference type="AlphaFoldDB" id="A0A4R5K7Y6"/>
<keyword evidence="2" id="KW-1185">Reference proteome</keyword>
<name>A0A4R5K7Y6_9MICC</name>
<dbReference type="RefSeq" id="WP_133206369.1">
    <property type="nucleotide sequence ID" value="NZ_SMRU01000034.1"/>
</dbReference>
<comment type="caution">
    <text evidence="1">The sequence shown here is derived from an EMBL/GenBank/DDBJ whole genome shotgun (WGS) entry which is preliminary data.</text>
</comment>
<organism evidence="1 2">
    <name type="scientific">Arthrobacter terricola</name>
    <dbReference type="NCBI Taxonomy" id="2547396"/>
    <lineage>
        <taxon>Bacteria</taxon>
        <taxon>Bacillati</taxon>
        <taxon>Actinomycetota</taxon>
        <taxon>Actinomycetes</taxon>
        <taxon>Micrococcales</taxon>
        <taxon>Micrococcaceae</taxon>
        <taxon>Arthrobacter</taxon>
    </lineage>
</organism>
<protein>
    <submittedName>
        <fullName evidence="1">Uncharacterized protein</fullName>
    </submittedName>
</protein>